<dbReference type="KEGG" id="paqt:E8L99_12665"/>
<keyword evidence="5 9" id="KW-0808">Transferase</keyword>
<dbReference type="GO" id="GO:0006520">
    <property type="term" value="P:amino acid metabolic process"/>
    <property type="evidence" value="ECO:0007669"/>
    <property type="project" value="InterPro"/>
</dbReference>
<evidence type="ECO:0000256" key="1">
    <source>
        <dbReference type="ARBA" id="ARBA00001933"/>
    </source>
</evidence>
<dbReference type="GO" id="GO:0030170">
    <property type="term" value="F:pyridoxal phosphate binding"/>
    <property type="evidence" value="ECO:0007669"/>
    <property type="project" value="InterPro"/>
</dbReference>
<dbReference type="OrthoDB" id="9804407at2"/>
<gene>
    <name evidence="9" type="ORF">E8L99_12665</name>
</gene>
<comment type="similarity">
    <text evidence="2">Belongs to the class-I pyridoxal-phosphate-dependent aminotransferase family.</text>
</comment>
<evidence type="ECO:0000256" key="6">
    <source>
        <dbReference type="ARBA" id="ARBA00022898"/>
    </source>
</evidence>
<reference evidence="9 10" key="1">
    <citation type="submission" date="2019-04" db="EMBL/GenBank/DDBJ databases">
        <title>Phreatobacter aquaticus sp. nov.</title>
        <authorList>
            <person name="Choi A."/>
            <person name="Baek K."/>
        </authorList>
    </citation>
    <scope>NUCLEOTIDE SEQUENCE [LARGE SCALE GENOMIC DNA]</scope>
    <source>
        <strain evidence="9 10">NMCR1094</strain>
    </source>
</reference>
<dbReference type="EC" id="2.6.1.1" evidence="3"/>
<evidence type="ECO:0000256" key="4">
    <source>
        <dbReference type="ARBA" id="ARBA00022576"/>
    </source>
</evidence>
<dbReference type="Proteomes" id="UP000298588">
    <property type="component" value="Chromosome"/>
</dbReference>
<comment type="cofactor">
    <cofactor evidence="1">
        <name>pyridoxal 5'-phosphate</name>
        <dbReference type="ChEBI" id="CHEBI:597326"/>
    </cofactor>
</comment>
<evidence type="ECO:0000256" key="5">
    <source>
        <dbReference type="ARBA" id="ARBA00022679"/>
    </source>
</evidence>
<dbReference type="InterPro" id="IPR050596">
    <property type="entry name" value="AspAT/PAT-like"/>
</dbReference>
<dbReference type="SUPFAM" id="SSF53383">
    <property type="entry name" value="PLP-dependent transferases"/>
    <property type="match status" value="1"/>
</dbReference>
<evidence type="ECO:0000259" key="8">
    <source>
        <dbReference type="Pfam" id="PF00155"/>
    </source>
</evidence>
<evidence type="ECO:0000313" key="10">
    <source>
        <dbReference type="Proteomes" id="UP000298588"/>
    </source>
</evidence>
<dbReference type="InterPro" id="IPR004839">
    <property type="entry name" value="Aminotransferase_I/II_large"/>
</dbReference>
<dbReference type="CDD" id="cd00609">
    <property type="entry name" value="AAT_like"/>
    <property type="match status" value="1"/>
</dbReference>
<keyword evidence="4 9" id="KW-0032">Aminotransferase</keyword>
<feature type="domain" description="Aminotransferase class I/classII large" evidence="8">
    <location>
        <begin position="46"/>
        <end position="392"/>
    </location>
</feature>
<dbReference type="PANTHER" id="PTHR46383">
    <property type="entry name" value="ASPARTATE AMINOTRANSFERASE"/>
    <property type="match status" value="1"/>
</dbReference>
<comment type="catalytic activity">
    <reaction evidence="7">
        <text>L-aspartate + 2-oxoglutarate = oxaloacetate + L-glutamate</text>
        <dbReference type="Rhea" id="RHEA:21824"/>
        <dbReference type="ChEBI" id="CHEBI:16452"/>
        <dbReference type="ChEBI" id="CHEBI:16810"/>
        <dbReference type="ChEBI" id="CHEBI:29985"/>
        <dbReference type="ChEBI" id="CHEBI:29991"/>
        <dbReference type="EC" id="2.6.1.1"/>
    </reaction>
</comment>
<dbReference type="GO" id="GO:0004069">
    <property type="term" value="F:L-aspartate:2-oxoglutarate aminotransferase activity"/>
    <property type="evidence" value="ECO:0007669"/>
    <property type="project" value="UniProtKB-EC"/>
</dbReference>
<keyword evidence="6" id="KW-0663">Pyridoxal phosphate</keyword>
<accession>A0A4D7QGZ7</accession>
<dbReference type="InterPro" id="IPR015424">
    <property type="entry name" value="PyrdxlP-dep_Trfase"/>
</dbReference>
<dbReference type="Gene3D" id="3.40.640.10">
    <property type="entry name" value="Type I PLP-dependent aspartate aminotransferase-like (Major domain)"/>
    <property type="match status" value="1"/>
</dbReference>
<protein>
    <recommendedName>
        <fullName evidence="3">aspartate transaminase</fullName>
        <ecNumber evidence="3">2.6.1.1</ecNumber>
    </recommendedName>
</protein>
<name>A0A4D7QGZ7_9HYPH</name>
<evidence type="ECO:0000256" key="2">
    <source>
        <dbReference type="ARBA" id="ARBA00007441"/>
    </source>
</evidence>
<dbReference type="RefSeq" id="WP_137099879.1">
    <property type="nucleotide sequence ID" value="NZ_CP039865.1"/>
</dbReference>
<dbReference type="AlphaFoldDB" id="A0A4D7QGZ7"/>
<evidence type="ECO:0000313" key="9">
    <source>
        <dbReference type="EMBL" id="QCK86548.1"/>
    </source>
</evidence>
<dbReference type="EMBL" id="CP039865">
    <property type="protein sequence ID" value="QCK86548.1"/>
    <property type="molecule type" value="Genomic_DNA"/>
</dbReference>
<evidence type="ECO:0000256" key="3">
    <source>
        <dbReference type="ARBA" id="ARBA00012753"/>
    </source>
</evidence>
<organism evidence="9 10">
    <name type="scientific">Phreatobacter aquaticus</name>
    <dbReference type="NCBI Taxonomy" id="2570229"/>
    <lineage>
        <taxon>Bacteria</taxon>
        <taxon>Pseudomonadati</taxon>
        <taxon>Pseudomonadota</taxon>
        <taxon>Alphaproteobacteria</taxon>
        <taxon>Hyphomicrobiales</taxon>
        <taxon>Phreatobacteraceae</taxon>
        <taxon>Phreatobacter</taxon>
    </lineage>
</organism>
<keyword evidence="10" id="KW-1185">Reference proteome</keyword>
<dbReference type="Pfam" id="PF00155">
    <property type="entry name" value="Aminotran_1_2"/>
    <property type="match status" value="1"/>
</dbReference>
<sequence length="397" mass="42750">MSDALIARARAARPLITPTKRGSVAPFLVMDVMTDAAKAEAEGRSVIHMEVGQPAAPTPMSVRKAAADALMEGQIGYTLALGIPELRQRIARYYAEAHGVEVPISRIAVTMGSSSAFILSFLALFEVGDRVAIASPGYPAYKNILEALGCEVVFIETTAATRYAITPDMLAAEHAKKPLKGLLIASPANPTGTMMTPEALSALIEAAQDLGIRFISDEIYHRLSYGMTCATALQTSDDVVVINSFSKYYCMTGWRIGWMVVPESLTRAVECLTQNLFISAPKLSQMAALAAFDADAELEVIKAGYAANRKVLLEGLPKAGLTRLLPVDGAFYIYADIGHLTNDSLDFARRMLAETGVAATPGPDFDPYGGMRAIRFSFAGSTEHMEEAVTRLTRWLT</sequence>
<proteinExistence type="inferred from homology"/>
<evidence type="ECO:0000256" key="7">
    <source>
        <dbReference type="ARBA" id="ARBA00049185"/>
    </source>
</evidence>
<dbReference type="PANTHER" id="PTHR46383:SF2">
    <property type="entry name" value="AMINOTRANSFERASE"/>
    <property type="match status" value="1"/>
</dbReference>
<dbReference type="InterPro" id="IPR015421">
    <property type="entry name" value="PyrdxlP-dep_Trfase_major"/>
</dbReference>